<dbReference type="RefSeq" id="WP_119321080.1">
    <property type="nucleotide sequence ID" value="NZ_AP025739.1"/>
</dbReference>
<dbReference type="InterPro" id="IPR005152">
    <property type="entry name" value="Lipase_secreted"/>
</dbReference>
<proteinExistence type="predicted"/>
<name>A0A402CUK4_9BACT</name>
<reference evidence="1 2" key="1">
    <citation type="journal article" date="2019" name="Int. J. Syst. Evol. Microbiol.">
        <title>Capsulimonas corticalis gen. nov., sp. nov., an aerobic capsulated bacterium, of a novel bacterial order, Capsulimonadales ord. nov., of the class Armatimonadia of the phylum Armatimonadetes.</title>
        <authorList>
            <person name="Li J."/>
            <person name="Kudo C."/>
            <person name="Tonouchi A."/>
        </authorList>
    </citation>
    <scope>NUCLEOTIDE SEQUENCE [LARGE SCALE GENOMIC DNA]</scope>
    <source>
        <strain evidence="1 2">AX-7</strain>
    </source>
</reference>
<evidence type="ECO:0000313" key="1">
    <source>
        <dbReference type="EMBL" id="BDI29033.1"/>
    </source>
</evidence>
<gene>
    <name evidence="1" type="ORF">CCAX7_10840</name>
</gene>
<dbReference type="Proteomes" id="UP000287394">
    <property type="component" value="Chromosome"/>
</dbReference>
<dbReference type="PIRSF" id="PIRSF029171">
    <property type="entry name" value="Esterase_LipA"/>
    <property type="match status" value="1"/>
</dbReference>
<dbReference type="Gene3D" id="1.10.260.160">
    <property type="match status" value="1"/>
</dbReference>
<keyword evidence="2" id="KW-1185">Reference proteome</keyword>
<dbReference type="SUPFAM" id="SSF53474">
    <property type="entry name" value="alpha/beta-Hydrolases"/>
    <property type="match status" value="1"/>
</dbReference>
<sequence>MRKWVPLCLAILPALAATAEANNLVSVHKNGALSPANFNTRAKAAIGDIHLATQTTEFYKIRYRSVDAKGRPAVLSGLLVLPHGGAPRGLIVFDHGTISHREAAPSRYTGAAKSSEEQAATLAFASGGYAIAMPDYPGLGDDKGIHPFPMARLSSPSSVDLIAPARAAAQQLHITVGRPLFITGYSEGGAIAMWTVRTLEQSPAMAAQLTASAPLSGPYDLSDVTPRSLLAPSANATVFAGRLYLMAYLMHTAYKNRGVKLTDYLAPAMALVVSRVFDRGLTDEVIVKRLVVTATLLRAKNSMDRLTTPRLREALRKTDPADPIMRELLENNCYDWSPRARMLLVCLQSDPLVTAENTHETLRAMRGRGVSLLTVQEHTLTSPTLTHITAIVPALLQARRFFDERGQTLSRTNPPQ</sequence>
<dbReference type="InterPro" id="IPR029058">
    <property type="entry name" value="AB_hydrolase_fold"/>
</dbReference>
<dbReference type="PANTHER" id="PTHR34853">
    <property type="match status" value="1"/>
</dbReference>
<protein>
    <submittedName>
        <fullName evidence="1">Uncharacterized protein</fullName>
    </submittedName>
</protein>
<dbReference type="KEGG" id="ccot:CCAX7_10840"/>
<evidence type="ECO:0000313" key="2">
    <source>
        <dbReference type="Proteomes" id="UP000287394"/>
    </source>
</evidence>
<accession>A0A402CUK4</accession>
<dbReference type="GO" id="GO:0016042">
    <property type="term" value="P:lipid catabolic process"/>
    <property type="evidence" value="ECO:0007669"/>
    <property type="project" value="InterPro"/>
</dbReference>
<dbReference type="OrthoDB" id="9798122at2"/>
<dbReference type="EMBL" id="AP025739">
    <property type="protein sequence ID" value="BDI29033.1"/>
    <property type="molecule type" value="Genomic_DNA"/>
</dbReference>
<organism evidence="1 2">
    <name type="scientific">Capsulimonas corticalis</name>
    <dbReference type="NCBI Taxonomy" id="2219043"/>
    <lineage>
        <taxon>Bacteria</taxon>
        <taxon>Bacillati</taxon>
        <taxon>Armatimonadota</taxon>
        <taxon>Armatimonadia</taxon>
        <taxon>Capsulimonadales</taxon>
        <taxon>Capsulimonadaceae</taxon>
        <taxon>Capsulimonas</taxon>
    </lineage>
</organism>
<dbReference type="GO" id="GO:0004806">
    <property type="term" value="F:triacylglycerol lipase activity"/>
    <property type="evidence" value="ECO:0007669"/>
    <property type="project" value="InterPro"/>
</dbReference>
<dbReference type="AlphaFoldDB" id="A0A402CUK4"/>
<dbReference type="Gene3D" id="3.40.50.1820">
    <property type="entry name" value="alpha/beta hydrolase"/>
    <property type="match status" value="1"/>
</dbReference>
<dbReference type="PANTHER" id="PTHR34853:SF1">
    <property type="entry name" value="LIPASE 5"/>
    <property type="match status" value="1"/>
</dbReference>